<accession>A0A420YB83</accession>
<evidence type="ECO:0000256" key="4">
    <source>
        <dbReference type="ARBA" id="ARBA00023128"/>
    </source>
</evidence>
<dbReference type="OrthoDB" id="308440at2759"/>
<keyword evidence="5" id="KW-0472">Membrane</keyword>
<feature type="domain" description="Peptidase S26" evidence="8">
    <location>
        <begin position="32"/>
        <end position="114"/>
    </location>
</feature>
<dbReference type="AlphaFoldDB" id="A0A420YB83"/>
<protein>
    <recommendedName>
        <fullName evidence="8">Peptidase S26 domain-containing protein</fullName>
    </recommendedName>
</protein>
<feature type="active site" evidence="7">
    <location>
        <position position="58"/>
    </location>
</feature>
<evidence type="ECO:0000259" key="8">
    <source>
        <dbReference type="Pfam" id="PF10502"/>
    </source>
</evidence>
<name>A0A420YB83_9PEZI</name>
<dbReference type="STRING" id="177199.A0A420YB83"/>
<keyword evidence="2" id="KW-0999">Mitochondrion inner membrane</keyword>
<dbReference type="GO" id="GO:0042720">
    <property type="term" value="C:mitochondrial inner membrane peptidase complex"/>
    <property type="evidence" value="ECO:0007669"/>
    <property type="project" value="TreeGrafter"/>
</dbReference>
<dbReference type="InterPro" id="IPR019757">
    <property type="entry name" value="Pept_S26A_signal_pept_1_Lys-AS"/>
</dbReference>
<dbReference type="PRINTS" id="PR00727">
    <property type="entry name" value="LEADERPTASE"/>
</dbReference>
<evidence type="ECO:0000313" key="10">
    <source>
        <dbReference type="Proteomes" id="UP000275385"/>
    </source>
</evidence>
<comment type="subcellular location">
    <subcellularLocation>
        <location evidence="1">Mitochondrion inner membrane</location>
    </subcellularLocation>
</comment>
<keyword evidence="4" id="KW-0496">Mitochondrion</keyword>
<comment type="similarity">
    <text evidence="6">Belongs to the peptidase S26 family. IMP1 subfamily.</text>
</comment>
<feature type="active site" evidence="7">
    <location>
        <position position="102"/>
    </location>
</feature>
<keyword evidence="10" id="KW-1185">Reference proteome</keyword>
<evidence type="ECO:0000256" key="2">
    <source>
        <dbReference type="ARBA" id="ARBA00022792"/>
    </source>
</evidence>
<dbReference type="InterPro" id="IPR036286">
    <property type="entry name" value="LexA/Signal_pep-like_sf"/>
</dbReference>
<evidence type="ECO:0000256" key="6">
    <source>
        <dbReference type="ARBA" id="ARBA00038445"/>
    </source>
</evidence>
<evidence type="ECO:0000256" key="3">
    <source>
        <dbReference type="ARBA" id="ARBA00022801"/>
    </source>
</evidence>
<reference evidence="9 10" key="1">
    <citation type="submission" date="2018-08" db="EMBL/GenBank/DDBJ databases">
        <title>Draft genome of the lignicolous fungus Coniochaeta pulveracea.</title>
        <authorList>
            <person name="Borstlap C.J."/>
            <person name="De Witt R.N."/>
            <person name="Botha A."/>
            <person name="Volschenk H."/>
        </authorList>
    </citation>
    <scope>NUCLEOTIDE SEQUENCE [LARGE SCALE GENOMIC DNA]</scope>
    <source>
        <strain evidence="9 10">CAB683</strain>
    </source>
</reference>
<dbReference type="SUPFAM" id="SSF51306">
    <property type="entry name" value="LexA/Signal peptidase"/>
    <property type="match status" value="1"/>
</dbReference>
<dbReference type="GO" id="GO:0004252">
    <property type="term" value="F:serine-type endopeptidase activity"/>
    <property type="evidence" value="ECO:0007669"/>
    <property type="project" value="InterPro"/>
</dbReference>
<dbReference type="Proteomes" id="UP000275385">
    <property type="component" value="Unassembled WGS sequence"/>
</dbReference>
<evidence type="ECO:0000256" key="1">
    <source>
        <dbReference type="ARBA" id="ARBA00004273"/>
    </source>
</evidence>
<organism evidence="9 10">
    <name type="scientific">Coniochaeta pulveracea</name>
    <dbReference type="NCBI Taxonomy" id="177199"/>
    <lineage>
        <taxon>Eukaryota</taxon>
        <taxon>Fungi</taxon>
        <taxon>Dikarya</taxon>
        <taxon>Ascomycota</taxon>
        <taxon>Pezizomycotina</taxon>
        <taxon>Sordariomycetes</taxon>
        <taxon>Sordariomycetidae</taxon>
        <taxon>Coniochaetales</taxon>
        <taxon>Coniochaetaceae</taxon>
        <taxon>Coniochaeta</taxon>
    </lineage>
</organism>
<dbReference type="GO" id="GO:0006627">
    <property type="term" value="P:protein processing involved in protein targeting to mitochondrion"/>
    <property type="evidence" value="ECO:0007669"/>
    <property type="project" value="TreeGrafter"/>
</dbReference>
<proteinExistence type="inferred from homology"/>
<dbReference type="InterPro" id="IPR052064">
    <property type="entry name" value="Mito_IMP1_subunit"/>
</dbReference>
<keyword evidence="3" id="KW-0378">Hydrolase</keyword>
<sequence>MAPFSSLLRPFLRRAQTAQQPSLLGHPFRLLLRTVKYFCFAHLFWEYGYSIGPAEGPSMLPTFEVSNEWILISKLYRHGRGVQVGDLVNYKIPIEPHAEGIKRVVGLPGDYVLIDSPDSGSDAMIQVPPGHCWLVGDNLPASRDSRAFGPVPLALVRGKVLAKTWPFYEFQWMRNPLKEYSSVSDS</sequence>
<dbReference type="PANTHER" id="PTHR12383:SF16">
    <property type="entry name" value="MITOCHONDRIAL INNER MEMBRANE PROTEASE SUBUNIT 1"/>
    <property type="match status" value="1"/>
</dbReference>
<evidence type="ECO:0000256" key="5">
    <source>
        <dbReference type="ARBA" id="ARBA00023136"/>
    </source>
</evidence>
<evidence type="ECO:0000313" key="9">
    <source>
        <dbReference type="EMBL" id="RKU44990.1"/>
    </source>
</evidence>
<comment type="caution">
    <text evidence="9">The sequence shown here is derived from an EMBL/GenBank/DDBJ whole genome shotgun (WGS) entry which is preliminary data.</text>
</comment>
<dbReference type="GO" id="GO:0006465">
    <property type="term" value="P:signal peptide processing"/>
    <property type="evidence" value="ECO:0007669"/>
    <property type="project" value="InterPro"/>
</dbReference>
<dbReference type="EMBL" id="QVQW01000025">
    <property type="protein sequence ID" value="RKU44990.1"/>
    <property type="molecule type" value="Genomic_DNA"/>
</dbReference>
<evidence type="ECO:0000256" key="7">
    <source>
        <dbReference type="PIRSR" id="PIRSR600223-1"/>
    </source>
</evidence>
<dbReference type="PANTHER" id="PTHR12383">
    <property type="entry name" value="PROTEASE FAMILY S26 MITOCHONDRIAL INNER MEMBRANE PROTEASE-RELATED"/>
    <property type="match status" value="1"/>
</dbReference>
<gene>
    <name evidence="9" type="ORF">DL546_007623</name>
</gene>
<dbReference type="PROSITE" id="PS00760">
    <property type="entry name" value="SPASE_I_2"/>
    <property type="match status" value="1"/>
</dbReference>
<dbReference type="FunFam" id="2.10.109.10:FF:000015">
    <property type="entry name" value="Mitochondrial inner membrane protease subunit 1"/>
    <property type="match status" value="1"/>
</dbReference>
<feature type="domain" description="Peptidase S26" evidence="8">
    <location>
        <begin position="126"/>
        <end position="165"/>
    </location>
</feature>
<dbReference type="CDD" id="cd06530">
    <property type="entry name" value="S26_SPase_I"/>
    <property type="match status" value="1"/>
</dbReference>
<dbReference type="Gene3D" id="2.10.109.10">
    <property type="entry name" value="Umud Fragment, subunit A"/>
    <property type="match status" value="1"/>
</dbReference>
<dbReference type="InterPro" id="IPR019533">
    <property type="entry name" value="Peptidase_S26"/>
</dbReference>
<dbReference type="InterPro" id="IPR000223">
    <property type="entry name" value="Pept_S26A_signal_pept_1"/>
</dbReference>
<dbReference type="Pfam" id="PF10502">
    <property type="entry name" value="Peptidase_S26"/>
    <property type="match status" value="2"/>
</dbReference>